<dbReference type="PROSITE" id="PS00631">
    <property type="entry name" value="CYTOSOL_AP"/>
    <property type="match status" value="1"/>
</dbReference>
<dbReference type="RefSeq" id="WP_065247780.1">
    <property type="nucleotide sequence ID" value="NZ_CP012117.1"/>
</dbReference>
<dbReference type="Pfam" id="PF02789">
    <property type="entry name" value="Peptidase_M17_N"/>
    <property type="match status" value="1"/>
</dbReference>
<dbReference type="InterPro" id="IPR011356">
    <property type="entry name" value="Leucine_aapep/pepB"/>
</dbReference>
<comment type="function">
    <text evidence="7 8">Presumably involved in the processing and regular turnover of intracellular proteins. Catalyzes the removal of unsubstituted N-terminal amino acids from various peptides.</text>
</comment>
<dbReference type="EMBL" id="CP012117">
    <property type="protein sequence ID" value="ANP27608.1"/>
    <property type="molecule type" value="Genomic_DNA"/>
</dbReference>
<keyword evidence="8" id="KW-0479">Metal-binding</keyword>
<evidence type="ECO:0000256" key="1">
    <source>
        <dbReference type="ARBA" id="ARBA00000135"/>
    </source>
</evidence>
<evidence type="ECO:0000256" key="8">
    <source>
        <dbReference type="HAMAP-Rule" id="MF_00181"/>
    </source>
</evidence>
<gene>
    <name evidence="8" type="primary">pepA</name>
    <name evidence="10" type="ORF">DAD186_10580</name>
</gene>
<dbReference type="EC" id="3.4.11.1" evidence="8"/>
<evidence type="ECO:0000259" key="9">
    <source>
        <dbReference type="PROSITE" id="PS00631"/>
    </source>
</evidence>
<dbReference type="GO" id="GO:0070006">
    <property type="term" value="F:metalloaminopeptidase activity"/>
    <property type="evidence" value="ECO:0007669"/>
    <property type="project" value="InterPro"/>
</dbReference>
<feature type="binding site" evidence="8">
    <location>
        <position position="341"/>
    </location>
    <ligand>
        <name>Mn(2+)</name>
        <dbReference type="ChEBI" id="CHEBI:29035"/>
        <label>2</label>
    </ligand>
</feature>
<dbReference type="PANTHER" id="PTHR11963">
    <property type="entry name" value="LEUCINE AMINOPEPTIDASE-RELATED"/>
    <property type="match status" value="1"/>
</dbReference>
<dbReference type="NCBIfam" id="NF002073">
    <property type="entry name" value="PRK00913.1-2"/>
    <property type="match status" value="1"/>
</dbReference>
<keyword evidence="8" id="KW-0464">Manganese</keyword>
<feature type="binding site" evidence="8">
    <location>
        <position position="339"/>
    </location>
    <ligand>
        <name>Mn(2+)</name>
        <dbReference type="ChEBI" id="CHEBI:29035"/>
        <label>1</label>
    </ligand>
</feature>
<evidence type="ECO:0000256" key="4">
    <source>
        <dbReference type="ARBA" id="ARBA00022438"/>
    </source>
</evidence>
<evidence type="ECO:0000313" key="11">
    <source>
        <dbReference type="Proteomes" id="UP000092596"/>
    </source>
</evidence>
<proteinExistence type="inferred from homology"/>
<dbReference type="GO" id="GO:0005737">
    <property type="term" value="C:cytoplasm"/>
    <property type="evidence" value="ECO:0007669"/>
    <property type="project" value="UniProtKB-SubCell"/>
</dbReference>
<dbReference type="PATRIC" id="fig|1630135.4.peg.1061"/>
<comment type="catalytic activity">
    <reaction evidence="2 8">
        <text>Release of an N-terminal amino acid, preferentially leucine, but not glutamic or aspartic acids.</text>
        <dbReference type="EC" id="3.4.11.10"/>
    </reaction>
</comment>
<comment type="cofactor">
    <cofactor evidence="8">
        <name>Mn(2+)</name>
        <dbReference type="ChEBI" id="CHEBI:29035"/>
    </cofactor>
    <text evidence="8">Binds 2 manganese ions per subunit.</text>
</comment>
<dbReference type="GO" id="GO:0030145">
    <property type="term" value="F:manganese ion binding"/>
    <property type="evidence" value="ECO:0007669"/>
    <property type="project" value="UniProtKB-UniRule"/>
</dbReference>
<dbReference type="GO" id="GO:0006508">
    <property type="term" value="P:proteolysis"/>
    <property type="evidence" value="ECO:0007669"/>
    <property type="project" value="UniProtKB-KW"/>
</dbReference>
<protein>
    <recommendedName>
        <fullName evidence="8">Probable cytosol aminopeptidase</fullName>
        <ecNumber evidence="8">3.4.11.1</ecNumber>
    </recommendedName>
    <alternativeName>
        <fullName evidence="8">Leucine aminopeptidase</fullName>
        <shortName evidence="8">LAP</shortName>
        <ecNumber evidence="8">3.4.11.10</ecNumber>
    </alternativeName>
    <alternativeName>
        <fullName evidence="8">Leucyl aminopeptidase</fullName>
    </alternativeName>
</protein>
<dbReference type="CDD" id="cd00433">
    <property type="entry name" value="Peptidase_M17"/>
    <property type="match status" value="1"/>
</dbReference>
<organism evidence="10 11">
    <name type="scientific">Dermabacter vaginalis</name>
    <dbReference type="NCBI Taxonomy" id="1630135"/>
    <lineage>
        <taxon>Bacteria</taxon>
        <taxon>Bacillati</taxon>
        <taxon>Actinomycetota</taxon>
        <taxon>Actinomycetes</taxon>
        <taxon>Micrococcales</taxon>
        <taxon>Dermabacteraceae</taxon>
        <taxon>Dermabacter</taxon>
    </lineage>
</organism>
<feature type="binding site" evidence="8">
    <location>
        <position position="280"/>
    </location>
    <ligand>
        <name>Mn(2+)</name>
        <dbReference type="ChEBI" id="CHEBI:29035"/>
        <label>2</label>
    </ligand>
</feature>
<name>A0A1B0ZI36_9MICO</name>
<dbReference type="EC" id="3.4.11.10" evidence="8"/>
<evidence type="ECO:0000256" key="6">
    <source>
        <dbReference type="ARBA" id="ARBA00022801"/>
    </source>
</evidence>
<dbReference type="InterPro" id="IPR000819">
    <property type="entry name" value="Peptidase_M17_C"/>
</dbReference>
<comment type="catalytic activity">
    <reaction evidence="1 8">
        <text>Release of an N-terminal amino acid, Xaa-|-Yaa-, in which Xaa is preferably Leu, but may be other amino acids including Pro although not Arg or Lys, and Yaa may be Pro. Amino acid amides and methyl esters are also readily hydrolyzed, but rates on arylamides are exceedingly low.</text>
        <dbReference type="EC" id="3.4.11.1"/>
    </reaction>
</comment>
<dbReference type="Gene3D" id="3.40.630.10">
    <property type="entry name" value="Zn peptidases"/>
    <property type="match status" value="1"/>
</dbReference>
<evidence type="ECO:0000256" key="5">
    <source>
        <dbReference type="ARBA" id="ARBA00022670"/>
    </source>
</evidence>
<keyword evidence="8" id="KW-0963">Cytoplasm</keyword>
<keyword evidence="4 8" id="KW-0031">Aminopeptidase</keyword>
<feature type="binding site" evidence="8">
    <location>
        <position position="262"/>
    </location>
    <ligand>
        <name>Mn(2+)</name>
        <dbReference type="ChEBI" id="CHEBI:29035"/>
        <label>1</label>
    </ligand>
</feature>
<dbReference type="PRINTS" id="PR00481">
    <property type="entry name" value="LAMNOPPTDASE"/>
</dbReference>
<evidence type="ECO:0000256" key="3">
    <source>
        <dbReference type="ARBA" id="ARBA00009528"/>
    </source>
</evidence>
<comment type="subcellular location">
    <subcellularLocation>
        <location evidence="8">Cytoplasm</location>
    </subcellularLocation>
</comment>
<feature type="active site" evidence="8">
    <location>
        <position position="269"/>
    </location>
</feature>
<feature type="domain" description="Cytosol aminopeptidase" evidence="9">
    <location>
        <begin position="337"/>
        <end position="344"/>
    </location>
</feature>
<dbReference type="Pfam" id="PF00883">
    <property type="entry name" value="Peptidase_M17"/>
    <property type="match status" value="1"/>
</dbReference>
<feature type="active site" evidence="8">
    <location>
        <position position="343"/>
    </location>
</feature>
<dbReference type="Proteomes" id="UP000092596">
    <property type="component" value="Chromosome"/>
</dbReference>
<keyword evidence="6 8" id="KW-0378">Hydrolase</keyword>
<dbReference type="SUPFAM" id="SSF53187">
    <property type="entry name" value="Zn-dependent exopeptidases"/>
    <property type="match status" value="1"/>
</dbReference>
<dbReference type="SUPFAM" id="SSF52949">
    <property type="entry name" value="Macro domain-like"/>
    <property type="match status" value="1"/>
</dbReference>
<feature type="binding site" evidence="8">
    <location>
        <position position="341"/>
    </location>
    <ligand>
        <name>Mn(2+)</name>
        <dbReference type="ChEBI" id="CHEBI:29035"/>
        <label>1</label>
    </ligand>
</feature>
<feature type="binding site" evidence="8">
    <location>
        <position position="262"/>
    </location>
    <ligand>
        <name>Mn(2+)</name>
        <dbReference type="ChEBI" id="CHEBI:29035"/>
        <label>2</label>
    </ligand>
</feature>
<evidence type="ECO:0000313" key="10">
    <source>
        <dbReference type="EMBL" id="ANP27608.1"/>
    </source>
</evidence>
<evidence type="ECO:0000256" key="2">
    <source>
        <dbReference type="ARBA" id="ARBA00000967"/>
    </source>
</evidence>
<reference evidence="10 11" key="1">
    <citation type="submission" date="2015-06" db="EMBL/GenBank/DDBJ databases">
        <title>Investigation of pathophysiology for high-risk pregnancy and development of treatment modality based on it.</title>
        <authorList>
            <person name="Kim B.-C."/>
            <person name="Lim S."/>
        </authorList>
    </citation>
    <scope>NUCLEOTIDE SEQUENCE [LARGE SCALE GENOMIC DNA]</scope>
    <source>
        <strain evidence="10 11">AD1-86</strain>
    </source>
</reference>
<evidence type="ECO:0000256" key="7">
    <source>
        <dbReference type="ARBA" id="ARBA00049972"/>
    </source>
</evidence>
<dbReference type="AlphaFoldDB" id="A0A1B0ZI36"/>
<dbReference type="HAMAP" id="MF_00181">
    <property type="entry name" value="Cytosol_peptidase_M17"/>
    <property type="match status" value="1"/>
</dbReference>
<dbReference type="Gene3D" id="3.40.220.10">
    <property type="entry name" value="Leucine Aminopeptidase, subunit E, domain 1"/>
    <property type="match status" value="1"/>
</dbReference>
<keyword evidence="5 8" id="KW-0645">Protease</keyword>
<dbReference type="InterPro" id="IPR008283">
    <property type="entry name" value="Peptidase_M17_N"/>
</dbReference>
<dbReference type="PANTHER" id="PTHR11963:SF23">
    <property type="entry name" value="CYTOSOL AMINOPEPTIDASE"/>
    <property type="match status" value="1"/>
</dbReference>
<sequence>MAHITLSISNVDSITTDVLVVPLLKGAKDAPASPVGLSSLEESFTAVKASGAKGALTTIPAPAAYRAHAIVGVGLGAEALEDVTCEDIRYAFGSASRTLTGHTSIALAFPAASEAHIAAALEGAALGAYAYGEYKSDLKDDQKPVEEIVLAVADKKELKALEGAANRAEKIAEGVHIVRDLVNTPPNLLYPDSFAKRAKDLTKKLPVSVEVLDEKALADGGYGGIVGVGQGSTRPPRLVKLSYAPKRAKRHVAFVGKGITFDSGGISLKPGAGMDEMTMDMGGAATVLATTITAAALELDVNVTTFLALAENLPGGGAQRPGDVVTMRNGKTVEVLNTDAEGRMVMADALVDAAALEPDLLIDVATLTGAAIVALGNRTAGVMGTDEARDEVWEASKAAGEPMWPLPFPGELREGLNGRVADLSNIGERPGGALSAGIFLKEFVGETQWAHVDIAGPAFTQKPFGYNNIGGTGMSMRTLVEVIEREATK</sequence>
<feature type="binding site" evidence="8">
    <location>
        <position position="257"/>
    </location>
    <ligand>
        <name>Mn(2+)</name>
        <dbReference type="ChEBI" id="CHEBI:29035"/>
        <label>2</label>
    </ligand>
</feature>
<dbReference type="KEGG" id="dva:DAD186_10580"/>
<dbReference type="InterPro" id="IPR043472">
    <property type="entry name" value="Macro_dom-like"/>
</dbReference>
<dbReference type="InterPro" id="IPR023042">
    <property type="entry name" value="Peptidase_M17_leu_NH2_pept"/>
</dbReference>
<dbReference type="STRING" id="1630135.DAD186_10580"/>
<accession>A0A1B0ZI36</accession>
<comment type="similarity">
    <text evidence="3 8">Belongs to the peptidase M17 family.</text>
</comment>